<feature type="compositionally biased region" description="Basic and acidic residues" evidence="1">
    <location>
        <begin position="1"/>
        <end position="12"/>
    </location>
</feature>
<dbReference type="Pfam" id="PF14529">
    <property type="entry name" value="Exo_endo_phos_2"/>
    <property type="match status" value="1"/>
</dbReference>
<dbReference type="Proteomes" id="UP001562425">
    <property type="component" value="Unassembled WGS sequence"/>
</dbReference>
<feature type="compositionally biased region" description="Polar residues" evidence="1">
    <location>
        <begin position="23"/>
        <end position="38"/>
    </location>
</feature>
<evidence type="ECO:0000256" key="1">
    <source>
        <dbReference type="SAM" id="MobiDB-lite"/>
    </source>
</evidence>
<dbReference type="Gene3D" id="3.60.10.10">
    <property type="entry name" value="Endonuclease/exonuclease/phosphatase"/>
    <property type="match status" value="1"/>
</dbReference>
<dbReference type="AlphaFoldDB" id="A0ABD1DXF9"/>
<evidence type="ECO:0000259" key="2">
    <source>
        <dbReference type="Pfam" id="PF14529"/>
    </source>
</evidence>
<feature type="domain" description="Endonuclease/exonuclease/phosphatase" evidence="2">
    <location>
        <begin position="212"/>
        <end position="326"/>
    </location>
</feature>
<dbReference type="PANTHER" id="PTHR33273:SF2">
    <property type="entry name" value="ENDONUCLEASE_EXONUCLEASE_PHOSPHATASE DOMAIN-CONTAINING PROTEIN"/>
    <property type="match status" value="1"/>
</dbReference>
<comment type="caution">
    <text evidence="3">The sequence shown here is derived from an EMBL/GenBank/DDBJ whole genome shotgun (WGS) entry which is preliminary data.</text>
</comment>
<keyword evidence="4" id="KW-1185">Reference proteome</keyword>
<dbReference type="EMBL" id="JBEHCU010000515">
    <property type="protein sequence ID" value="KAL1404342.1"/>
    <property type="molecule type" value="Genomic_DNA"/>
</dbReference>
<accession>A0ABD1DXF9</accession>
<sequence length="590" mass="66247">MFESGRRARSLDRITPGSGGSSSGYQTRSKTKNTSPFLSENRFDALGDDDVGDGVEQQKKEPRVRIPPIFIVGKSVADVVKLLNINGVPQGDDYMLKFTKATVQFLTKSKELFTTTVALLKILLKKIEFFDFLSRHQIDVATVSETWLKTKNSFYHPDYHIFRADRRNSEEERGGGVLIALRKGIDYTVLDLNTRAIETVGLEIRLSSQSVHIVAAYFPGIHRETSWSAFRRDINTLVRRTEPFFVAGDFNARHRQWNCLKANKAGSILVSRAASSDFFIHAPPAFTYQPPGGRRPSTLDIVLSNNLVNMSSLTVVNDLSSDHLPVRFDVDVSVPFRHARPTTKCYNRANWQTFQRIVNEKIDLTSPLTTNLASPEAIDRCVEFFTCTLLEAEAAAVPTVPVRTYEDSKFPEIARQLVTLRNTRRRQWYRTRDPLLGAIVESLNNRIRFECSIARNQHFSNNIRNLENGAKDVWKISKALRNQVKYSPPLQAGDTLKASPDEKANLLADSFARAHRNPSPGDPATCSAVEESVQLIADSSFPVEAFAGDPKPKKALGKALSQMPFYGGFERVQKGRRQSASFYGFEYALG</sequence>
<dbReference type="InterPro" id="IPR036691">
    <property type="entry name" value="Endo/exonu/phosph_ase_sf"/>
</dbReference>
<organism evidence="3 4">
    <name type="scientific">Culex pipiens pipiens</name>
    <name type="common">Northern house mosquito</name>
    <dbReference type="NCBI Taxonomy" id="38569"/>
    <lineage>
        <taxon>Eukaryota</taxon>
        <taxon>Metazoa</taxon>
        <taxon>Ecdysozoa</taxon>
        <taxon>Arthropoda</taxon>
        <taxon>Hexapoda</taxon>
        <taxon>Insecta</taxon>
        <taxon>Pterygota</taxon>
        <taxon>Neoptera</taxon>
        <taxon>Endopterygota</taxon>
        <taxon>Diptera</taxon>
        <taxon>Nematocera</taxon>
        <taxon>Culicoidea</taxon>
        <taxon>Culicidae</taxon>
        <taxon>Culicinae</taxon>
        <taxon>Culicini</taxon>
        <taxon>Culex</taxon>
        <taxon>Culex</taxon>
    </lineage>
</organism>
<feature type="region of interest" description="Disordered" evidence="1">
    <location>
        <begin position="1"/>
        <end position="60"/>
    </location>
</feature>
<dbReference type="InterPro" id="IPR005135">
    <property type="entry name" value="Endo/exonuclease/phosphatase"/>
</dbReference>
<dbReference type="PANTHER" id="PTHR33273">
    <property type="entry name" value="DOMAIN-CONTAINING PROTEIN, PUTATIVE-RELATED"/>
    <property type="match status" value="1"/>
</dbReference>
<name>A0ABD1DXF9_CULPP</name>
<reference evidence="3 4" key="1">
    <citation type="submission" date="2024-05" db="EMBL/GenBank/DDBJ databases">
        <title>Culex pipiens pipiens assembly and annotation.</title>
        <authorList>
            <person name="Alout H."/>
            <person name="Durand T."/>
        </authorList>
    </citation>
    <scope>NUCLEOTIDE SEQUENCE [LARGE SCALE GENOMIC DNA]</scope>
    <source>
        <strain evidence="3">HA-2024</strain>
        <tissue evidence="3">Whole body</tissue>
    </source>
</reference>
<evidence type="ECO:0000313" key="4">
    <source>
        <dbReference type="Proteomes" id="UP001562425"/>
    </source>
</evidence>
<proteinExistence type="predicted"/>
<evidence type="ECO:0000313" key="3">
    <source>
        <dbReference type="EMBL" id="KAL1404342.1"/>
    </source>
</evidence>
<gene>
    <name evidence="3" type="ORF">pipiens_005390</name>
</gene>
<dbReference type="SUPFAM" id="SSF56219">
    <property type="entry name" value="DNase I-like"/>
    <property type="match status" value="1"/>
</dbReference>
<protein>
    <recommendedName>
        <fullName evidence="2">Endonuclease/exonuclease/phosphatase domain-containing protein</fullName>
    </recommendedName>
</protein>